<name>A0A419SMK6_9BACL</name>
<dbReference type="Proteomes" id="UP000284219">
    <property type="component" value="Unassembled WGS sequence"/>
</dbReference>
<proteinExistence type="predicted"/>
<comment type="caution">
    <text evidence="1">The sequence shown here is derived from an EMBL/GenBank/DDBJ whole genome shotgun (WGS) entry which is preliminary data.</text>
</comment>
<accession>A0A419SMK6</accession>
<keyword evidence="2" id="KW-1185">Reference proteome</keyword>
<evidence type="ECO:0000313" key="1">
    <source>
        <dbReference type="EMBL" id="RKD25528.1"/>
    </source>
</evidence>
<organism evidence="1 2">
    <name type="scientific">Ammoniphilus oxalaticus</name>
    <dbReference type="NCBI Taxonomy" id="66863"/>
    <lineage>
        <taxon>Bacteria</taxon>
        <taxon>Bacillati</taxon>
        <taxon>Bacillota</taxon>
        <taxon>Bacilli</taxon>
        <taxon>Bacillales</taxon>
        <taxon>Paenibacillaceae</taxon>
        <taxon>Aneurinibacillus group</taxon>
        <taxon>Ammoniphilus</taxon>
    </lineage>
</organism>
<dbReference type="EMBL" id="MCHY01000006">
    <property type="protein sequence ID" value="RKD25528.1"/>
    <property type="molecule type" value="Genomic_DNA"/>
</dbReference>
<gene>
    <name evidence="1" type="ORF">BEP19_00860</name>
</gene>
<reference evidence="1 2" key="1">
    <citation type="submission" date="2016-08" db="EMBL/GenBank/DDBJ databases">
        <title>Novel Firmicute Genomes.</title>
        <authorList>
            <person name="Poppleton D.I."/>
            <person name="Gribaldo S."/>
        </authorList>
    </citation>
    <scope>NUCLEOTIDE SEQUENCE [LARGE SCALE GENOMIC DNA]</scope>
    <source>
        <strain evidence="1 2">RAOx-1</strain>
    </source>
</reference>
<protein>
    <submittedName>
        <fullName evidence="1">Uncharacterized protein</fullName>
    </submittedName>
</protein>
<dbReference type="RefSeq" id="WP_120188196.1">
    <property type="nucleotide sequence ID" value="NZ_MCHY01000006.1"/>
</dbReference>
<sequence length="127" mass="14425">MLKHEQGSVFAPVLLLTALLLLYLIAFLPNSVAYRQNIEHEWGKLQAERNAEAGVYTAINAWLQDPIYFKGEIYSLANGTATVSIQPQPRSKTVIVITAKGDYDSIYTSNITALYETEQSRWLDWMR</sequence>
<dbReference type="AlphaFoldDB" id="A0A419SMK6"/>
<evidence type="ECO:0000313" key="2">
    <source>
        <dbReference type="Proteomes" id="UP000284219"/>
    </source>
</evidence>